<evidence type="ECO:0000256" key="6">
    <source>
        <dbReference type="PIRNR" id="PIRNR006443"/>
    </source>
</evidence>
<evidence type="ECO:0000259" key="7">
    <source>
        <dbReference type="SMART" id="SM00852"/>
    </source>
</evidence>
<evidence type="ECO:0000256" key="5">
    <source>
        <dbReference type="ARBA" id="ARBA00023150"/>
    </source>
</evidence>
<dbReference type="SUPFAM" id="SSF53218">
    <property type="entry name" value="Molybdenum cofactor biosynthesis proteins"/>
    <property type="match status" value="1"/>
</dbReference>
<comment type="similarity">
    <text evidence="3 6">Belongs to the MoaB/Mog family.</text>
</comment>
<evidence type="ECO:0000256" key="2">
    <source>
        <dbReference type="ARBA" id="ARBA00005046"/>
    </source>
</evidence>
<dbReference type="PIRSF" id="PIRSF006443">
    <property type="entry name" value="MoaB"/>
    <property type="match status" value="1"/>
</dbReference>
<dbReference type="InterPro" id="IPR036425">
    <property type="entry name" value="MoaB/Mog-like_dom_sf"/>
</dbReference>
<evidence type="ECO:0000256" key="1">
    <source>
        <dbReference type="ARBA" id="ARBA00003487"/>
    </source>
</evidence>
<organism evidence="8 9">
    <name type="scientific">Candidatus Ozemobacter sibiricus</name>
    <dbReference type="NCBI Taxonomy" id="2268124"/>
    <lineage>
        <taxon>Bacteria</taxon>
        <taxon>Candidatus Ozemobacteria</taxon>
        <taxon>Candidatus Ozemobacterales</taxon>
        <taxon>Candidatus Ozemobacteraceae</taxon>
        <taxon>Candidatus Ozemobacter</taxon>
    </lineage>
</organism>
<dbReference type="NCBIfam" id="TIGR00177">
    <property type="entry name" value="molyb_syn"/>
    <property type="match status" value="1"/>
</dbReference>
<comment type="function">
    <text evidence="1 6">May be involved in the biosynthesis of molybdopterin.</text>
</comment>
<comment type="caution">
    <text evidence="8">The sequence shown here is derived from an EMBL/GenBank/DDBJ whole genome shotgun (WGS) entry which is preliminary data.</text>
</comment>
<accession>A0A367ZTX5</accession>
<proteinExistence type="inferred from homology"/>
<dbReference type="GO" id="GO:0006777">
    <property type="term" value="P:Mo-molybdopterin cofactor biosynthetic process"/>
    <property type="evidence" value="ECO:0007669"/>
    <property type="project" value="UniProtKB-UniRule"/>
</dbReference>
<dbReference type="SMART" id="SM00852">
    <property type="entry name" value="MoCF_biosynth"/>
    <property type="match status" value="1"/>
</dbReference>
<sequence length="166" mass="18237">MSHHEHEAEAPRHLRIGILTLSDTRDAATDRSGSLLQDLFRQAGHEIVRYAVIREDPATIEATLRTWLSEPLDVIVTNGGTGLTSRDGTIEVARRLMQKELEGFGELFRLVSYHQIGPAAMLSRATAGLAAGRILICLPGSTKAVRLAATRLILPQVGHMVREARR</sequence>
<dbReference type="EMBL" id="QOQW01000002">
    <property type="protein sequence ID" value="RCK81307.1"/>
    <property type="molecule type" value="Genomic_DNA"/>
</dbReference>
<dbReference type="Proteomes" id="UP000252355">
    <property type="component" value="Unassembled WGS sequence"/>
</dbReference>
<protein>
    <recommendedName>
        <fullName evidence="4 6">Molybdenum cofactor biosynthesis protein B</fullName>
    </recommendedName>
</protein>
<dbReference type="Gene3D" id="3.40.980.10">
    <property type="entry name" value="MoaB/Mog-like domain"/>
    <property type="match status" value="1"/>
</dbReference>
<name>A0A367ZTX5_9BACT</name>
<keyword evidence="5 6" id="KW-0501">Molybdenum cofactor biosynthesis</keyword>
<feature type="domain" description="MoaB/Mog" evidence="7">
    <location>
        <begin position="17"/>
        <end position="160"/>
    </location>
</feature>
<dbReference type="InterPro" id="IPR012245">
    <property type="entry name" value="MoaB"/>
</dbReference>
<reference evidence="8 9" key="1">
    <citation type="submission" date="2018-05" db="EMBL/GenBank/DDBJ databases">
        <title>A metagenomic window into the 2 km-deep terrestrial subsurface aquifer revealed taxonomically and functionally diverse microbial community comprising novel uncultured bacterial lineages.</title>
        <authorList>
            <person name="Kadnikov V.V."/>
            <person name="Mardanov A.V."/>
            <person name="Beletsky A.V."/>
            <person name="Banks D."/>
            <person name="Pimenov N.V."/>
            <person name="Frank Y.A."/>
            <person name="Karnachuk O.V."/>
            <person name="Ravin N.V."/>
        </authorList>
    </citation>
    <scope>NUCLEOTIDE SEQUENCE [LARGE SCALE GENOMIC DNA]</scope>
    <source>
        <strain evidence="8">BY5</strain>
    </source>
</reference>
<dbReference type="PANTHER" id="PTHR43232">
    <property type="entry name" value="MOLYBDENUM COFACTOR BIOSYNTHESIS PROTEIN B"/>
    <property type="match status" value="1"/>
</dbReference>
<dbReference type="CDD" id="cd00886">
    <property type="entry name" value="MogA_MoaB"/>
    <property type="match status" value="1"/>
</dbReference>
<evidence type="ECO:0000256" key="4">
    <source>
        <dbReference type="ARBA" id="ARBA00015262"/>
    </source>
</evidence>
<dbReference type="FunFam" id="3.40.980.10:FF:000006">
    <property type="entry name" value="Molybdenum cofactor biosynthesis protein B"/>
    <property type="match status" value="1"/>
</dbReference>
<evidence type="ECO:0000313" key="9">
    <source>
        <dbReference type="Proteomes" id="UP000252355"/>
    </source>
</evidence>
<dbReference type="PANTHER" id="PTHR43232:SF2">
    <property type="entry name" value="MOLYBDENUM COFACTOR BIOSYNTHESIS PROTEIN B"/>
    <property type="match status" value="1"/>
</dbReference>
<gene>
    <name evidence="8" type="ORF">OZSIB_2176</name>
</gene>
<comment type="pathway">
    <text evidence="2 6">Cofactor biosynthesis; molybdopterin biosynthesis.</text>
</comment>
<dbReference type="PROSITE" id="PS01078">
    <property type="entry name" value="MOCF_BIOSYNTHESIS_1"/>
    <property type="match status" value="1"/>
</dbReference>
<dbReference type="InterPro" id="IPR001453">
    <property type="entry name" value="MoaB/Mog_dom"/>
</dbReference>
<dbReference type="InterPro" id="IPR008284">
    <property type="entry name" value="MoCF_biosynth_CS"/>
</dbReference>
<dbReference type="GO" id="GO:0005829">
    <property type="term" value="C:cytosol"/>
    <property type="evidence" value="ECO:0007669"/>
    <property type="project" value="TreeGrafter"/>
</dbReference>
<evidence type="ECO:0000313" key="8">
    <source>
        <dbReference type="EMBL" id="RCK81307.1"/>
    </source>
</evidence>
<dbReference type="Pfam" id="PF00994">
    <property type="entry name" value="MoCF_biosynth"/>
    <property type="match status" value="1"/>
</dbReference>
<dbReference type="UniPathway" id="UPA00344"/>
<evidence type="ECO:0000256" key="3">
    <source>
        <dbReference type="ARBA" id="ARBA00006112"/>
    </source>
</evidence>
<dbReference type="AlphaFoldDB" id="A0A367ZTX5"/>